<dbReference type="InterPro" id="IPR050559">
    <property type="entry name" value="P-Pant_transferase_sf"/>
</dbReference>
<dbReference type="RefSeq" id="WP_369595522.1">
    <property type="nucleotide sequence ID" value="NZ_CP045835.1"/>
</dbReference>
<feature type="domain" description="4'-phosphopantetheinyl transferase" evidence="3">
    <location>
        <begin position="77"/>
        <end position="155"/>
    </location>
</feature>
<dbReference type="Pfam" id="PF01648">
    <property type="entry name" value="ACPS"/>
    <property type="match status" value="1"/>
</dbReference>
<accession>A0ABX6D962</accession>
<dbReference type="SUPFAM" id="SSF56214">
    <property type="entry name" value="4'-phosphopantetheinyl transferase"/>
    <property type="match status" value="2"/>
</dbReference>
<dbReference type="Gene3D" id="3.90.470.20">
    <property type="entry name" value="4'-phosphopantetheinyl transferase domain"/>
    <property type="match status" value="2"/>
</dbReference>
<comment type="similarity">
    <text evidence="1">Belongs to the P-Pant transferase superfamily. Gsp/Sfp/HetI/AcpT family.</text>
</comment>
<organism evidence="4 5">
    <name type="scientific">Lysinibacillus pakistanensis</name>
    <dbReference type="NCBI Taxonomy" id="759811"/>
    <lineage>
        <taxon>Bacteria</taxon>
        <taxon>Bacillati</taxon>
        <taxon>Bacillota</taxon>
        <taxon>Bacilli</taxon>
        <taxon>Bacillales</taxon>
        <taxon>Bacillaceae</taxon>
        <taxon>Lysinibacillus</taxon>
    </lineage>
</organism>
<dbReference type="InterPro" id="IPR008278">
    <property type="entry name" value="4-PPantetheinyl_Trfase_dom"/>
</dbReference>
<dbReference type="Proteomes" id="UP000373269">
    <property type="component" value="Chromosome"/>
</dbReference>
<dbReference type="PANTHER" id="PTHR12215">
    <property type="entry name" value="PHOSPHOPANTETHEINE TRANSFERASE"/>
    <property type="match status" value="1"/>
</dbReference>
<evidence type="ECO:0000256" key="2">
    <source>
        <dbReference type="ARBA" id="ARBA00022679"/>
    </source>
</evidence>
<dbReference type="InterPro" id="IPR037143">
    <property type="entry name" value="4-PPantetheinyl_Trfase_dom_sf"/>
</dbReference>
<protein>
    <submittedName>
        <fullName evidence="4">4'-phosphopantetheinyl transferase superfamily protein</fullName>
    </submittedName>
</protein>
<sequence length="199" mass="23379">MTKCNQINIYLYRAKHVHKHNSDLFKRFLLLKEAGLTDVQFQFGPYGKPFVHVPDVHFNISHSGQYLAGAVSTCSFIGIDIERIQQIDFDCIDFFMSEKEIAHFKEIQLLEEKLDYFYKIWTLKEAYAKMLGMGLHMKLTEISLDNQQIKSTCKDVFCHSIMVDNLYRLSLICSQEMNINIVRITEDMIIQELKHNQFI</sequence>
<name>A0ABX6D962_9BACI</name>
<evidence type="ECO:0000259" key="3">
    <source>
        <dbReference type="Pfam" id="PF01648"/>
    </source>
</evidence>
<keyword evidence="5" id="KW-1185">Reference proteome</keyword>
<keyword evidence="2 4" id="KW-0808">Transferase</keyword>
<evidence type="ECO:0000313" key="5">
    <source>
        <dbReference type="Proteomes" id="UP000373269"/>
    </source>
</evidence>
<dbReference type="GO" id="GO:0016740">
    <property type="term" value="F:transferase activity"/>
    <property type="evidence" value="ECO:0007669"/>
    <property type="project" value="UniProtKB-KW"/>
</dbReference>
<evidence type="ECO:0000313" key="4">
    <source>
        <dbReference type="EMBL" id="QGG51333.1"/>
    </source>
</evidence>
<proteinExistence type="inferred from homology"/>
<gene>
    <name evidence="4" type="ORF">GDS87_10320</name>
</gene>
<dbReference type="EMBL" id="CP045835">
    <property type="protein sequence ID" value="QGG51333.1"/>
    <property type="molecule type" value="Genomic_DNA"/>
</dbReference>
<dbReference type="PANTHER" id="PTHR12215:SF10">
    <property type="entry name" value="L-AMINOADIPATE-SEMIALDEHYDE DEHYDROGENASE-PHOSPHOPANTETHEINYL TRANSFERASE"/>
    <property type="match status" value="1"/>
</dbReference>
<evidence type="ECO:0000256" key="1">
    <source>
        <dbReference type="ARBA" id="ARBA00010990"/>
    </source>
</evidence>
<reference evidence="4 5" key="1">
    <citation type="submission" date="2019-11" db="EMBL/GenBank/DDBJ databases">
        <title>Whole Genome Sequencing and Comparative Genomic Analyses of Lysinibacillus pakistanensis LZH-9, a Halotolerant Strain with Excellent COD Removal Capability.</title>
        <authorList>
            <person name="Zhou H."/>
        </authorList>
    </citation>
    <scope>NUCLEOTIDE SEQUENCE [LARGE SCALE GENOMIC DNA]</scope>
    <source>
        <strain evidence="4 5">LZH-9</strain>
    </source>
</reference>